<reference evidence="5" key="1">
    <citation type="submission" date="2017-04" db="EMBL/GenBank/DDBJ databases">
        <title>Function of individual gut microbiota members based on whole genome sequencing of pure cultures obtained from chicken caecum.</title>
        <authorList>
            <person name="Medvecky M."/>
            <person name="Cejkova D."/>
            <person name="Polansky O."/>
            <person name="Karasova D."/>
            <person name="Kubasova T."/>
            <person name="Cizek A."/>
            <person name="Rychlik I."/>
        </authorList>
    </citation>
    <scope>NUCLEOTIDE SEQUENCE [LARGE SCALE GENOMIC DNA]</scope>
    <source>
        <strain evidence="5">An90</strain>
    </source>
</reference>
<comment type="similarity">
    <text evidence="3">Belongs to the glycosyl hydrolase 130 family.</text>
</comment>
<evidence type="ECO:0000256" key="2">
    <source>
        <dbReference type="ARBA" id="ARBA00022679"/>
    </source>
</evidence>
<evidence type="ECO:0000313" key="4">
    <source>
        <dbReference type="EMBL" id="OUN03623.1"/>
    </source>
</evidence>
<sequence>MRYAHNPILSPEDLCPSQPSMQIECLLNPGVFRYDGKVWMLVRVAERPAQAEGEISFPVLDAQNRVTVMRVPAASPELDLSDPRVINYKGEDFLTTMSHLRLVSSTDGIRFREEAGYPPLTGSDRYEAYGIEDCRVTQIGTQYYLTYTAVSANGVAVRMRSTSDWRRFTDYGLVLPPHNKDCTLFDEKVGDLYYMLHRPSSPEIGGNYIWIAQSPDLRHWGNHRCVARTRKGMWDSARIGAGCAPIRTGEGWLMIYHGADASHRYCLGAMLLDAADPSKVLARSRTPVMEPEELYELEGFFGNVIFTNGHLVDGDRIALYYGASDKVICRADLSVGEILENLRKDL</sequence>
<dbReference type="PIRSF" id="PIRSF016202">
    <property type="entry name" value="PH1107"/>
    <property type="match status" value="1"/>
</dbReference>
<dbReference type="RefSeq" id="WP_087402247.1">
    <property type="nucleotide sequence ID" value="NZ_NFHB01000004.1"/>
</dbReference>
<dbReference type="OrthoDB" id="9775877at2"/>
<dbReference type="Pfam" id="PF04041">
    <property type="entry name" value="Glyco_hydro_130"/>
    <property type="match status" value="1"/>
</dbReference>
<keyword evidence="4" id="KW-0326">Glycosidase</keyword>
<dbReference type="GO" id="GO:0016798">
    <property type="term" value="F:hydrolase activity, acting on glycosyl bonds"/>
    <property type="evidence" value="ECO:0007669"/>
    <property type="project" value="UniProtKB-KW"/>
</dbReference>
<dbReference type="AlphaFoldDB" id="A0A1Y3QVC6"/>
<dbReference type="CDD" id="cd18612">
    <property type="entry name" value="GH130_Lin0857-like"/>
    <property type="match status" value="1"/>
</dbReference>
<dbReference type="SUPFAM" id="SSF75005">
    <property type="entry name" value="Arabinanase/levansucrase/invertase"/>
    <property type="match status" value="1"/>
</dbReference>
<evidence type="ECO:0000313" key="5">
    <source>
        <dbReference type="Proteomes" id="UP000195772"/>
    </source>
</evidence>
<evidence type="ECO:0000256" key="3">
    <source>
        <dbReference type="ARBA" id="ARBA00024356"/>
    </source>
</evidence>
<dbReference type="Gene3D" id="2.115.10.20">
    <property type="entry name" value="Glycosyl hydrolase domain, family 43"/>
    <property type="match status" value="1"/>
</dbReference>
<dbReference type="GO" id="GO:0016757">
    <property type="term" value="F:glycosyltransferase activity"/>
    <property type="evidence" value="ECO:0007669"/>
    <property type="project" value="UniProtKB-KW"/>
</dbReference>
<comment type="caution">
    <text evidence="4">The sequence shown here is derived from an EMBL/GenBank/DDBJ whole genome shotgun (WGS) entry which is preliminary data.</text>
</comment>
<keyword evidence="1" id="KW-0328">Glycosyltransferase</keyword>
<proteinExistence type="inferred from homology"/>
<name>A0A1Y3QVC6_9BACT</name>
<accession>A0A1Y3QVC6</accession>
<dbReference type="PANTHER" id="PTHR34106">
    <property type="entry name" value="GLYCOSIDASE"/>
    <property type="match status" value="1"/>
</dbReference>
<organism evidence="4 5">
    <name type="scientific">Alistipes onderdonkii</name>
    <dbReference type="NCBI Taxonomy" id="328813"/>
    <lineage>
        <taxon>Bacteria</taxon>
        <taxon>Pseudomonadati</taxon>
        <taxon>Bacteroidota</taxon>
        <taxon>Bacteroidia</taxon>
        <taxon>Bacteroidales</taxon>
        <taxon>Rikenellaceae</taxon>
        <taxon>Alistipes</taxon>
    </lineage>
</organism>
<keyword evidence="2" id="KW-0808">Transferase</keyword>
<keyword evidence="4" id="KW-0378">Hydrolase</keyword>
<protein>
    <submittedName>
        <fullName evidence="4">Glycosidase</fullName>
    </submittedName>
</protein>
<dbReference type="InterPro" id="IPR007184">
    <property type="entry name" value="Mannoside_phosphorylase"/>
</dbReference>
<dbReference type="PANTHER" id="PTHR34106:SF5">
    <property type="entry name" value="GLYCOSIDASE"/>
    <property type="match status" value="1"/>
</dbReference>
<gene>
    <name evidence="4" type="ORF">B5G41_08020</name>
</gene>
<dbReference type="eggNOG" id="COG2152">
    <property type="taxonomic scope" value="Bacteria"/>
</dbReference>
<dbReference type="EMBL" id="NFHB01000004">
    <property type="protein sequence ID" value="OUN03623.1"/>
    <property type="molecule type" value="Genomic_DNA"/>
</dbReference>
<dbReference type="InterPro" id="IPR023296">
    <property type="entry name" value="Glyco_hydro_beta-prop_sf"/>
</dbReference>
<evidence type="ECO:0000256" key="1">
    <source>
        <dbReference type="ARBA" id="ARBA00022676"/>
    </source>
</evidence>
<dbReference type="Proteomes" id="UP000195772">
    <property type="component" value="Unassembled WGS sequence"/>
</dbReference>